<dbReference type="OrthoDB" id="10143800at2759"/>
<sequence length="165" mass="19316">MRAPSVFNLETNVDLWLARFDSYLEINRIFADRDKINILGSYLDDTTFKLVDSLVNEETYDEFAAVLNDLGIRAFPDLTPRELDAYIRGQFMTDLRYRDIADKLAMMDIGDMETLVLRAREQESLFLGFNGFGMWNRSKNQMSNRRAMTNEEIRNLITPKFEPYS</sequence>
<evidence type="ECO:0000313" key="1">
    <source>
        <dbReference type="EMBL" id="CAF0877518.1"/>
    </source>
</evidence>
<accession>A0A813XYB7</accession>
<organism evidence="1 2">
    <name type="scientific">Brachionus calyciflorus</name>
    <dbReference type="NCBI Taxonomy" id="104777"/>
    <lineage>
        <taxon>Eukaryota</taxon>
        <taxon>Metazoa</taxon>
        <taxon>Spiralia</taxon>
        <taxon>Gnathifera</taxon>
        <taxon>Rotifera</taxon>
        <taxon>Eurotatoria</taxon>
        <taxon>Monogononta</taxon>
        <taxon>Pseudotrocha</taxon>
        <taxon>Ploima</taxon>
        <taxon>Brachionidae</taxon>
        <taxon>Brachionus</taxon>
    </lineage>
</organism>
<reference evidence="1" key="1">
    <citation type="submission" date="2021-02" db="EMBL/GenBank/DDBJ databases">
        <authorList>
            <person name="Nowell W R."/>
        </authorList>
    </citation>
    <scope>NUCLEOTIDE SEQUENCE</scope>
    <source>
        <strain evidence="1">Ploen Becks lab</strain>
    </source>
</reference>
<comment type="caution">
    <text evidence="1">The sequence shown here is derived from an EMBL/GenBank/DDBJ whole genome shotgun (WGS) entry which is preliminary data.</text>
</comment>
<keyword evidence="2" id="KW-1185">Reference proteome</keyword>
<name>A0A813XYB7_9BILA</name>
<dbReference type="EMBL" id="CAJNOC010001601">
    <property type="protein sequence ID" value="CAF0877518.1"/>
    <property type="molecule type" value="Genomic_DNA"/>
</dbReference>
<proteinExistence type="predicted"/>
<evidence type="ECO:0000313" key="2">
    <source>
        <dbReference type="Proteomes" id="UP000663879"/>
    </source>
</evidence>
<dbReference type="AlphaFoldDB" id="A0A813XYB7"/>
<protein>
    <submittedName>
        <fullName evidence="1">Uncharacterized protein</fullName>
    </submittedName>
</protein>
<dbReference type="Proteomes" id="UP000663879">
    <property type="component" value="Unassembled WGS sequence"/>
</dbReference>
<gene>
    <name evidence="1" type="ORF">OXX778_LOCUS10245</name>
</gene>